<evidence type="ECO:0000313" key="3">
    <source>
        <dbReference type="EMBL" id="GAA52623.1"/>
    </source>
</evidence>
<reference evidence="3" key="1">
    <citation type="journal article" date="2011" name="Genome Biol.">
        <title>The draft genome of the carcinogenic human liver fluke Clonorchis sinensis.</title>
        <authorList>
            <person name="Wang X."/>
            <person name="Chen W."/>
            <person name="Huang Y."/>
            <person name="Sun J."/>
            <person name="Men J."/>
            <person name="Liu H."/>
            <person name="Luo F."/>
            <person name="Guo L."/>
            <person name="Lv X."/>
            <person name="Deng C."/>
            <person name="Zhou C."/>
            <person name="Fan Y."/>
            <person name="Li X."/>
            <person name="Huang L."/>
            <person name="Hu Y."/>
            <person name="Liang C."/>
            <person name="Hu X."/>
            <person name="Xu J."/>
            <person name="Yu X."/>
        </authorList>
    </citation>
    <scope>NUCLEOTIDE SEQUENCE [LARGE SCALE GENOMIC DNA]</scope>
    <source>
        <strain evidence="3">Henan</strain>
    </source>
</reference>
<evidence type="ECO:0000313" key="4">
    <source>
        <dbReference type="Proteomes" id="UP000008909"/>
    </source>
</evidence>
<dbReference type="GO" id="GO:0009966">
    <property type="term" value="P:regulation of signal transduction"/>
    <property type="evidence" value="ECO:0007669"/>
    <property type="project" value="InterPro"/>
</dbReference>
<name>G7YI40_CLOSI</name>
<comment type="similarity">
    <text evidence="1">Belongs to the protein phosphatase inhibitor 2 family.</text>
</comment>
<dbReference type="Gene3D" id="6.10.250.1050">
    <property type="match status" value="1"/>
</dbReference>
<evidence type="ECO:0000256" key="1">
    <source>
        <dbReference type="ARBA" id="ARBA00005472"/>
    </source>
</evidence>
<protein>
    <submittedName>
        <fullName evidence="3">Protein phosphatase inhibitor 2</fullName>
    </submittedName>
</protein>
<gene>
    <name evidence="3" type="ORF">CLF_108469</name>
</gene>
<organism evidence="3 4">
    <name type="scientific">Clonorchis sinensis</name>
    <name type="common">Chinese liver fluke</name>
    <dbReference type="NCBI Taxonomy" id="79923"/>
    <lineage>
        <taxon>Eukaryota</taxon>
        <taxon>Metazoa</taxon>
        <taxon>Spiralia</taxon>
        <taxon>Lophotrochozoa</taxon>
        <taxon>Platyhelminthes</taxon>
        <taxon>Trematoda</taxon>
        <taxon>Digenea</taxon>
        <taxon>Opisthorchiida</taxon>
        <taxon>Opisthorchiata</taxon>
        <taxon>Opisthorchiidae</taxon>
        <taxon>Clonorchis</taxon>
    </lineage>
</organism>
<sequence length="532" mass="59197">MTDKSGGTTSPKGILKKPKESQRQKTFQWDEMNILATYHPADKTYGHMKIEEPKTPYVFESESGVGGSYGAGFSAEDLAARLAAASHGTDEDQLVLVDPVKGFGKVGARDTFRWKIKAFSAIAAFLVLNGDSGLVTRLSENGYLVVQQVLQSRKTSSTISCVGSVICYASRNTVYRDECCSPCLLQNGANREDWVPVTPPVFGWRHSEKWLLTYVRDVRAVSFHSIPLCTWRCRRRKVSGNHNDMCAFSLLYQGTQDDIKLVFDGIRAPVGWSVSGHNKQTAIEFPPVRLLNGRCQTNCTEVTMNGLQMRLNFDGHLGWWVDLGDVHKEGMQRLEMFAGLLLELSCGRFQVRARYSSGLGGEPIELKAHGLFAELGNVITNRGDIISALVGSVVERTHPMEAQGLGYCQIAQAYAEVEVQRLGWNRNLPTFYVNVCAIGNAVGVMWLAKLDFELRSGKPVTVSHSQLRTSLMGTAERGRPLANDRDRYDCVTQPVTLLRQSYRLRCAALTPCHTEQTRPFDVTRHLGYRCNA</sequence>
<feature type="region of interest" description="Disordered" evidence="2">
    <location>
        <begin position="1"/>
        <end position="25"/>
    </location>
</feature>
<dbReference type="InterPro" id="IPR007062">
    <property type="entry name" value="PPI-2"/>
</dbReference>
<dbReference type="EMBL" id="DF143325">
    <property type="protein sequence ID" value="GAA52623.1"/>
    <property type="molecule type" value="Genomic_DNA"/>
</dbReference>
<dbReference type="AlphaFoldDB" id="G7YI40"/>
<dbReference type="Pfam" id="PF04979">
    <property type="entry name" value="IPP-2"/>
    <property type="match status" value="1"/>
</dbReference>
<evidence type="ECO:0000256" key="2">
    <source>
        <dbReference type="SAM" id="MobiDB-lite"/>
    </source>
</evidence>
<keyword evidence="4" id="KW-1185">Reference proteome</keyword>
<dbReference type="Proteomes" id="UP000008909">
    <property type="component" value="Unassembled WGS sequence"/>
</dbReference>
<dbReference type="PANTHER" id="PTHR12398">
    <property type="entry name" value="PROTEIN PHOSPHATASE INHIBITOR"/>
    <property type="match status" value="1"/>
</dbReference>
<dbReference type="PANTHER" id="PTHR12398:SF20">
    <property type="entry name" value="PROTEIN PHOSPHATASE 1 REGULATORY INHIBITOR SUBUNIT 2"/>
    <property type="match status" value="1"/>
</dbReference>
<dbReference type="GO" id="GO:0004864">
    <property type="term" value="F:protein phosphatase inhibitor activity"/>
    <property type="evidence" value="ECO:0007669"/>
    <property type="project" value="InterPro"/>
</dbReference>
<reference key="2">
    <citation type="submission" date="2011-10" db="EMBL/GenBank/DDBJ databases">
        <title>The genome and transcriptome sequence of Clonorchis sinensis provide insights into the carcinogenic liver fluke.</title>
        <authorList>
            <person name="Wang X."/>
            <person name="Huang Y."/>
            <person name="Chen W."/>
            <person name="Liu H."/>
            <person name="Guo L."/>
            <person name="Chen Y."/>
            <person name="Luo F."/>
            <person name="Zhou W."/>
            <person name="Sun J."/>
            <person name="Mao Q."/>
            <person name="Liang P."/>
            <person name="Zhou C."/>
            <person name="Tian Y."/>
            <person name="Men J."/>
            <person name="Lv X."/>
            <person name="Huang L."/>
            <person name="Zhou J."/>
            <person name="Hu Y."/>
            <person name="Li R."/>
            <person name="Zhang F."/>
            <person name="Lei H."/>
            <person name="Li X."/>
            <person name="Hu X."/>
            <person name="Liang C."/>
            <person name="Xu J."/>
            <person name="Wu Z."/>
            <person name="Yu X."/>
        </authorList>
    </citation>
    <scope>NUCLEOTIDE SEQUENCE</scope>
    <source>
        <strain>Henan</strain>
    </source>
</reference>
<proteinExistence type="inferred from homology"/>
<accession>G7YI40</accession>
<feature type="compositionally biased region" description="Polar residues" evidence="2">
    <location>
        <begin position="1"/>
        <end position="11"/>
    </location>
</feature>